<evidence type="ECO:0008006" key="3">
    <source>
        <dbReference type="Google" id="ProtNLM"/>
    </source>
</evidence>
<dbReference type="EMBL" id="BMAO01007901">
    <property type="protein sequence ID" value="GFR19308.1"/>
    <property type="molecule type" value="Genomic_DNA"/>
</dbReference>
<evidence type="ECO:0000313" key="2">
    <source>
        <dbReference type="Proteomes" id="UP000887116"/>
    </source>
</evidence>
<proteinExistence type="predicted"/>
<name>A0A8X6HB06_TRICU</name>
<dbReference type="Proteomes" id="UP000887116">
    <property type="component" value="Unassembled WGS sequence"/>
</dbReference>
<protein>
    <recommendedName>
        <fullName evidence="3">DDE-1 domain-containing protein</fullName>
    </recommendedName>
</protein>
<accession>A0A8X6HB06</accession>
<reference evidence="1" key="1">
    <citation type="submission" date="2020-07" db="EMBL/GenBank/DDBJ databases">
        <title>Multicomponent nature underlies the extraordinary mechanical properties of spider dragline silk.</title>
        <authorList>
            <person name="Kono N."/>
            <person name="Nakamura H."/>
            <person name="Mori M."/>
            <person name="Yoshida Y."/>
            <person name="Ohtoshi R."/>
            <person name="Malay A.D."/>
            <person name="Moran D.A.P."/>
            <person name="Tomita M."/>
            <person name="Numata K."/>
            <person name="Arakawa K."/>
        </authorList>
    </citation>
    <scope>NUCLEOTIDE SEQUENCE</scope>
</reference>
<sequence>MLEVIYFLHIVFLKVNGRSLEFEDSMPLGSHVEMNETCAYINSNVFMKFQKDHFIPRKEPGEVFLILDSHASHCSDVAVVGIAAENDVILFSSKPHHPVFIVTCLLVLQNTENLLVTRPELLDTQQAKS</sequence>
<dbReference type="AlphaFoldDB" id="A0A8X6HB06"/>
<comment type="caution">
    <text evidence="1">The sequence shown here is derived from an EMBL/GenBank/DDBJ whole genome shotgun (WGS) entry which is preliminary data.</text>
</comment>
<dbReference type="OrthoDB" id="7699837at2759"/>
<organism evidence="1 2">
    <name type="scientific">Trichonephila clavata</name>
    <name type="common">Joro spider</name>
    <name type="synonym">Nephila clavata</name>
    <dbReference type="NCBI Taxonomy" id="2740835"/>
    <lineage>
        <taxon>Eukaryota</taxon>
        <taxon>Metazoa</taxon>
        <taxon>Ecdysozoa</taxon>
        <taxon>Arthropoda</taxon>
        <taxon>Chelicerata</taxon>
        <taxon>Arachnida</taxon>
        <taxon>Araneae</taxon>
        <taxon>Araneomorphae</taxon>
        <taxon>Entelegynae</taxon>
        <taxon>Araneoidea</taxon>
        <taxon>Nephilidae</taxon>
        <taxon>Trichonephila</taxon>
    </lineage>
</organism>
<gene>
    <name evidence="1" type="ORF">TNCT_445721</name>
</gene>
<keyword evidence="2" id="KW-1185">Reference proteome</keyword>
<evidence type="ECO:0000313" key="1">
    <source>
        <dbReference type="EMBL" id="GFR19308.1"/>
    </source>
</evidence>